<keyword evidence="5" id="KW-1185">Reference proteome</keyword>
<dbReference type="CDD" id="cd08899">
    <property type="entry name" value="SRPBCC_CalC_Aha1-like_6"/>
    <property type="match status" value="1"/>
</dbReference>
<feature type="region of interest" description="Disordered" evidence="2">
    <location>
        <begin position="1"/>
        <end position="20"/>
    </location>
</feature>
<dbReference type="InterPro" id="IPR013538">
    <property type="entry name" value="ASHA1/2-like_C"/>
</dbReference>
<dbReference type="EMBL" id="BJUA01000018">
    <property type="protein sequence ID" value="GEK19140.1"/>
    <property type="molecule type" value="Genomic_DNA"/>
</dbReference>
<dbReference type="OrthoDB" id="8117292at2"/>
<evidence type="ECO:0000313" key="4">
    <source>
        <dbReference type="EMBL" id="GEK19140.1"/>
    </source>
</evidence>
<gene>
    <name evidence="4" type="ORF">CPE01_28730</name>
</gene>
<organism evidence="4 5">
    <name type="scientific">Cellulomonas persica</name>
    <dbReference type="NCBI Taxonomy" id="76861"/>
    <lineage>
        <taxon>Bacteria</taxon>
        <taxon>Bacillati</taxon>
        <taxon>Actinomycetota</taxon>
        <taxon>Actinomycetes</taxon>
        <taxon>Micrococcales</taxon>
        <taxon>Cellulomonadaceae</taxon>
        <taxon>Cellulomonas</taxon>
    </lineage>
</organism>
<dbReference type="Gene3D" id="3.30.530.20">
    <property type="match status" value="1"/>
</dbReference>
<name>A0A510V1E6_9CELL</name>
<dbReference type="AlphaFoldDB" id="A0A510V1E6"/>
<evidence type="ECO:0000313" key="5">
    <source>
        <dbReference type="Proteomes" id="UP000321386"/>
    </source>
</evidence>
<dbReference type="InterPro" id="IPR023393">
    <property type="entry name" value="START-like_dom_sf"/>
</dbReference>
<sequence length="177" mass="19447">MSTHTPGSTPTPAGVLGPDGTVEVDADGARVEFRRRYATTPDDLWSAVTDPERARRWLGALHGDLRAGGSYELRMGEDRPDADDVARGDVRTCAPPHLLELTWSFPGERTSHVRVHIEADDDGALLTLVHTGLEPSAARGYGGGWHVVLDQLDDHCADRPVRPWDALYDQRSARYRA</sequence>
<comment type="similarity">
    <text evidence="1">Belongs to the AHA1 family.</text>
</comment>
<accession>A0A510V1E6</accession>
<evidence type="ECO:0000256" key="2">
    <source>
        <dbReference type="SAM" id="MobiDB-lite"/>
    </source>
</evidence>
<protein>
    <submittedName>
        <fullName evidence="4">ATPase</fullName>
    </submittedName>
</protein>
<evidence type="ECO:0000256" key="1">
    <source>
        <dbReference type="ARBA" id="ARBA00006817"/>
    </source>
</evidence>
<feature type="compositionally biased region" description="Polar residues" evidence="2">
    <location>
        <begin position="1"/>
        <end position="11"/>
    </location>
</feature>
<comment type="caution">
    <text evidence="4">The sequence shown here is derived from an EMBL/GenBank/DDBJ whole genome shotgun (WGS) entry which is preliminary data.</text>
</comment>
<dbReference type="Proteomes" id="UP000321386">
    <property type="component" value="Unassembled WGS sequence"/>
</dbReference>
<evidence type="ECO:0000259" key="3">
    <source>
        <dbReference type="Pfam" id="PF08327"/>
    </source>
</evidence>
<dbReference type="RefSeq" id="WP_146807509.1">
    <property type="nucleotide sequence ID" value="NZ_BJUA01000018.1"/>
</dbReference>
<proteinExistence type="inferred from homology"/>
<dbReference type="SUPFAM" id="SSF55961">
    <property type="entry name" value="Bet v1-like"/>
    <property type="match status" value="1"/>
</dbReference>
<feature type="domain" description="Activator of Hsp90 ATPase homologue 1/2-like C-terminal" evidence="3">
    <location>
        <begin position="39"/>
        <end position="154"/>
    </location>
</feature>
<reference evidence="4 5" key="1">
    <citation type="submission" date="2019-07" db="EMBL/GenBank/DDBJ databases">
        <title>Whole genome shotgun sequence of Cellulomonas persica NBRC 101101.</title>
        <authorList>
            <person name="Hosoyama A."/>
            <person name="Uohara A."/>
            <person name="Ohji S."/>
            <person name="Ichikawa N."/>
        </authorList>
    </citation>
    <scope>NUCLEOTIDE SEQUENCE [LARGE SCALE GENOMIC DNA]</scope>
    <source>
        <strain evidence="4 5">NBRC 101101</strain>
    </source>
</reference>
<dbReference type="Pfam" id="PF08327">
    <property type="entry name" value="AHSA1"/>
    <property type="match status" value="1"/>
</dbReference>